<proteinExistence type="predicted"/>
<accession>A0ABN2WZY0</accession>
<organism evidence="1 2">
    <name type="scientific">Kitasatospora saccharophila</name>
    <dbReference type="NCBI Taxonomy" id="407973"/>
    <lineage>
        <taxon>Bacteria</taxon>
        <taxon>Bacillati</taxon>
        <taxon>Actinomycetota</taxon>
        <taxon>Actinomycetes</taxon>
        <taxon>Kitasatosporales</taxon>
        <taxon>Streptomycetaceae</taxon>
        <taxon>Kitasatospora</taxon>
    </lineage>
</organism>
<evidence type="ECO:0008006" key="3">
    <source>
        <dbReference type="Google" id="ProtNLM"/>
    </source>
</evidence>
<name>A0ABN2WZY0_9ACTN</name>
<evidence type="ECO:0000313" key="2">
    <source>
        <dbReference type="Proteomes" id="UP001500897"/>
    </source>
</evidence>
<reference evidence="1 2" key="1">
    <citation type="journal article" date="2019" name="Int. J. Syst. Evol. Microbiol.">
        <title>The Global Catalogue of Microorganisms (GCM) 10K type strain sequencing project: providing services to taxonomists for standard genome sequencing and annotation.</title>
        <authorList>
            <consortium name="The Broad Institute Genomics Platform"/>
            <consortium name="The Broad Institute Genome Sequencing Center for Infectious Disease"/>
            <person name="Wu L."/>
            <person name="Ma J."/>
        </authorList>
    </citation>
    <scope>NUCLEOTIDE SEQUENCE [LARGE SCALE GENOMIC DNA]</scope>
    <source>
        <strain evidence="1 2">JCM 14559</strain>
    </source>
</reference>
<dbReference type="EMBL" id="BAAANS010000023">
    <property type="protein sequence ID" value="GAA2101978.1"/>
    <property type="molecule type" value="Genomic_DNA"/>
</dbReference>
<gene>
    <name evidence="1" type="ORF">GCM10009759_36120</name>
</gene>
<dbReference type="RefSeq" id="WP_344553258.1">
    <property type="nucleotide sequence ID" value="NZ_BAAANS010000023.1"/>
</dbReference>
<evidence type="ECO:0000313" key="1">
    <source>
        <dbReference type="EMBL" id="GAA2101978.1"/>
    </source>
</evidence>
<protein>
    <recommendedName>
        <fullName evidence="3">Immunity protein 8 of polymorphic toxin system</fullName>
    </recommendedName>
</protein>
<comment type="caution">
    <text evidence="1">The sequence shown here is derived from an EMBL/GenBank/DDBJ whole genome shotgun (WGS) entry which is preliminary data.</text>
</comment>
<dbReference type="Proteomes" id="UP001500897">
    <property type="component" value="Unassembled WGS sequence"/>
</dbReference>
<keyword evidence="2" id="KW-1185">Reference proteome</keyword>
<sequence length="148" mass="16515">MAVPHPAGEFRITTLYSVPDDAWYLELDHLPSGGTTLMLAIVPDEDPAREPSVCVCTPTGSGAEHIDIPVPVLRWYLEQVEREVENCRAWMRLRPEVVSLIKELRDEYGGGIGDEHYPPVLARLRAELAQDDLADVLPHAFGRTPEAF</sequence>